<dbReference type="GO" id="GO:0080120">
    <property type="term" value="P:CAAX-box protein maturation"/>
    <property type="evidence" value="ECO:0007669"/>
    <property type="project" value="UniProtKB-ARBA"/>
</dbReference>
<feature type="transmembrane region" description="Helical" evidence="1">
    <location>
        <begin position="171"/>
        <end position="191"/>
    </location>
</feature>
<keyword evidence="1" id="KW-1133">Transmembrane helix</keyword>
<organism evidence="3 4">
    <name type="scientific">Clostridium manihotivorum</name>
    <dbReference type="NCBI Taxonomy" id="2320868"/>
    <lineage>
        <taxon>Bacteria</taxon>
        <taxon>Bacillati</taxon>
        <taxon>Bacillota</taxon>
        <taxon>Clostridia</taxon>
        <taxon>Eubacteriales</taxon>
        <taxon>Clostridiaceae</taxon>
        <taxon>Clostridium</taxon>
    </lineage>
</organism>
<evidence type="ECO:0000256" key="1">
    <source>
        <dbReference type="SAM" id="Phobius"/>
    </source>
</evidence>
<accession>A0A3R5QZ68</accession>
<keyword evidence="4" id="KW-1185">Reference proteome</keyword>
<sequence length="290" mass="33215">MHNLKKVAKAHEIPTFIVLTLGLSYLFWGCLYASSKGFITKSIYLSMYIPLYIIGGFMPSVVAIFLISHLHGKIGIKAIFEKLRVHSVKKIYYVFIFSFTIASIIIPKLICIAIGYKYEFTINSRFSNSGSSIFYIVFYFFAIMLFGGGVNEEFGWRGFLLPRLQRKLHPFTASVILGIIWSVWHIPLFAITPDNYLIGNLGVGLSFTFYVIETIWLTTIFTWLYNRTKGSLLAVILFHTMDDTVLLIANINNGQFNMYLIILNLLRVTVFCFILIDMFKNPSNKVIIVE</sequence>
<name>A0A3R5QZ68_9CLOT</name>
<feature type="transmembrane region" description="Helical" evidence="1">
    <location>
        <begin position="91"/>
        <end position="116"/>
    </location>
</feature>
<feature type="transmembrane region" description="Helical" evidence="1">
    <location>
        <begin position="47"/>
        <end position="70"/>
    </location>
</feature>
<keyword evidence="1" id="KW-0812">Transmembrane</keyword>
<feature type="transmembrane region" description="Helical" evidence="1">
    <location>
        <begin position="232"/>
        <end position="251"/>
    </location>
</feature>
<dbReference type="PANTHER" id="PTHR35797:SF1">
    <property type="entry name" value="PROTEASE"/>
    <property type="match status" value="1"/>
</dbReference>
<dbReference type="PANTHER" id="PTHR35797">
    <property type="entry name" value="PROTEASE-RELATED"/>
    <property type="match status" value="1"/>
</dbReference>
<evidence type="ECO:0000313" key="4">
    <source>
        <dbReference type="Proteomes" id="UP000286268"/>
    </source>
</evidence>
<feature type="domain" description="CAAX prenyl protease 2/Lysostaphin resistance protein A-like" evidence="2">
    <location>
        <begin position="138"/>
        <end position="243"/>
    </location>
</feature>
<dbReference type="EMBL" id="CP025746">
    <property type="protein sequence ID" value="QAA33013.1"/>
    <property type="molecule type" value="Genomic_DNA"/>
</dbReference>
<dbReference type="Pfam" id="PF02517">
    <property type="entry name" value="Rce1-like"/>
    <property type="match status" value="1"/>
</dbReference>
<evidence type="ECO:0000259" key="2">
    <source>
        <dbReference type="Pfam" id="PF02517"/>
    </source>
</evidence>
<feature type="transmembrane region" description="Helical" evidence="1">
    <location>
        <begin position="203"/>
        <end position="225"/>
    </location>
</feature>
<dbReference type="OrthoDB" id="9777755at2"/>
<dbReference type="AlphaFoldDB" id="A0A3R5QZ68"/>
<reference evidence="3 4" key="1">
    <citation type="submission" date="2018-01" db="EMBL/GenBank/DDBJ databases">
        <title>Genome Sequencing and Assembly of Anaerobacter polyendosporus strain CT4.</title>
        <authorList>
            <person name="Tachaapaikoon C."/>
            <person name="Sutheeworapong S."/>
            <person name="Jenjaroenpun P."/>
            <person name="Wongsurawat T."/>
            <person name="Nookeaw I."/>
            <person name="Cheawchanlertfa P."/>
            <person name="Kosugi A."/>
            <person name="Cheevadhanarak S."/>
            <person name="Ratanakhanokchai K."/>
        </authorList>
    </citation>
    <scope>NUCLEOTIDE SEQUENCE [LARGE SCALE GENOMIC DNA]</scope>
    <source>
        <strain evidence="3 4">CT4</strain>
    </source>
</reference>
<dbReference type="InterPro" id="IPR042150">
    <property type="entry name" value="MmRce1-like"/>
</dbReference>
<evidence type="ECO:0000313" key="3">
    <source>
        <dbReference type="EMBL" id="QAA33013.1"/>
    </source>
</evidence>
<dbReference type="KEGG" id="cmah:C1I91_15955"/>
<keyword evidence="1" id="KW-0472">Membrane</keyword>
<gene>
    <name evidence="3" type="ORF">C1I91_15955</name>
</gene>
<dbReference type="Proteomes" id="UP000286268">
    <property type="component" value="Chromosome"/>
</dbReference>
<protein>
    <recommendedName>
        <fullName evidence="2">CAAX prenyl protease 2/Lysostaphin resistance protein A-like domain-containing protein</fullName>
    </recommendedName>
</protein>
<feature type="transmembrane region" description="Helical" evidence="1">
    <location>
        <begin position="132"/>
        <end position="150"/>
    </location>
</feature>
<feature type="transmembrane region" description="Helical" evidence="1">
    <location>
        <begin position="12"/>
        <end position="35"/>
    </location>
</feature>
<proteinExistence type="predicted"/>
<dbReference type="InterPro" id="IPR003675">
    <property type="entry name" value="Rce1/LyrA-like_dom"/>
</dbReference>
<feature type="transmembrane region" description="Helical" evidence="1">
    <location>
        <begin position="257"/>
        <end position="276"/>
    </location>
</feature>
<dbReference type="GO" id="GO:0004175">
    <property type="term" value="F:endopeptidase activity"/>
    <property type="evidence" value="ECO:0007669"/>
    <property type="project" value="UniProtKB-ARBA"/>
</dbReference>